<proteinExistence type="predicted"/>
<dbReference type="AlphaFoldDB" id="A0A4Q2DVN2"/>
<dbReference type="EMBL" id="SDEE01000018">
    <property type="protein sequence ID" value="RXW24497.1"/>
    <property type="molecule type" value="Genomic_DNA"/>
</dbReference>
<feature type="region of interest" description="Disordered" evidence="1">
    <location>
        <begin position="170"/>
        <end position="192"/>
    </location>
</feature>
<evidence type="ECO:0000256" key="1">
    <source>
        <dbReference type="SAM" id="MobiDB-lite"/>
    </source>
</evidence>
<evidence type="ECO:0000313" key="3">
    <source>
        <dbReference type="Proteomes" id="UP000290288"/>
    </source>
</evidence>
<dbReference type="OrthoDB" id="21214at2759"/>
<sequence>MVVLSNNEETDVMQLWGIITQLGEQLSQNQAMSVALYTTAGKVKNQASNLQSGFVLRKFNLDKSQEDYDAALEQMNSNIAAENLGLLNDNKQLSSLIKEYEQTLETLMSNFRNRAQHVQERELSLIRDFEMRLLAREEEYANAELHTNLIVSDAVSRISSLLRQLLRAQGGEEADSHVPADEAEEREPWTMGQAAEQALEREIELARLEKENEELRRLLGMIPSQPRPDSGEMHAAFDSRRAEHMHQRAGGGAMNTGFPLYQRMHSPG</sequence>
<comment type="caution">
    <text evidence="2">The sequence shown here is derived from an EMBL/GenBank/DDBJ whole genome shotgun (WGS) entry which is preliminary data.</text>
</comment>
<reference evidence="2 3" key="1">
    <citation type="submission" date="2019-01" db="EMBL/GenBank/DDBJ databases">
        <title>Draft genome sequence of Psathyrella aberdarensis IHI B618.</title>
        <authorList>
            <person name="Buettner E."/>
            <person name="Kellner H."/>
        </authorList>
    </citation>
    <scope>NUCLEOTIDE SEQUENCE [LARGE SCALE GENOMIC DNA]</scope>
    <source>
        <strain evidence="2 3">IHI B618</strain>
    </source>
</reference>
<accession>A0A4Q2DVN2</accession>
<name>A0A4Q2DVN2_9AGAR</name>
<feature type="compositionally biased region" description="Basic and acidic residues" evidence="1">
    <location>
        <begin position="229"/>
        <end position="246"/>
    </location>
</feature>
<dbReference type="Proteomes" id="UP000290288">
    <property type="component" value="Unassembled WGS sequence"/>
</dbReference>
<gene>
    <name evidence="2" type="ORF">EST38_g1347</name>
</gene>
<feature type="region of interest" description="Disordered" evidence="1">
    <location>
        <begin position="222"/>
        <end position="268"/>
    </location>
</feature>
<dbReference type="PANTHER" id="PTHR39472">
    <property type="entry name" value="EXPRESSED PROTEIN"/>
    <property type="match status" value="1"/>
</dbReference>
<organism evidence="2 3">
    <name type="scientific">Candolleomyces aberdarensis</name>
    <dbReference type="NCBI Taxonomy" id="2316362"/>
    <lineage>
        <taxon>Eukaryota</taxon>
        <taxon>Fungi</taxon>
        <taxon>Dikarya</taxon>
        <taxon>Basidiomycota</taxon>
        <taxon>Agaricomycotina</taxon>
        <taxon>Agaricomycetes</taxon>
        <taxon>Agaricomycetidae</taxon>
        <taxon>Agaricales</taxon>
        <taxon>Agaricineae</taxon>
        <taxon>Psathyrellaceae</taxon>
        <taxon>Candolleomyces</taxon>
    </lineage>
</organism>
<keyword evidence="3" id="KW-1185">Reference proteome</keyword>
<protein>
    <submittedName>
        <fullName evidence="2">Uncharacterized protein</fullName>
    </submittedName>
</protein>
<dbReference type="PANTHER" id="PTHR39472:SF1">
    <property type="entry name" value="EXPRESSED PROTEIN"/>
    <property type="match status" value="1"/>
</dbReference>
<evidence type="ECO:0000313" key="2">
    <source>
        <dbReference type="EMBL" id="RXW24497.1"/>
    </source>
</evidence>
<dbReference type="STRING" id="2316362.A0A4Q2DVN2"/>